<evidence type="ECO:0000313" key="2">
    <source>
        <dbReference type="Proteomes" id="UP000618579"/>
    </source>
</evidence>
<proteinExistence type="predicted"/>
<dbReference type="InterPro" id="IPR028978">
    <property type="entry name" value="Chorismate_lyase_/UTRA_dom_sf"/>
</dbReference>
<reference evidence="1 2" key="1">
    <citation type="submission" date="2019-10" db="EMBL/GenBank/DDBJ databases">
        <title>Description of Paenibacillus pedi sp. nov.</title>
        <authorList>
            <person name="Carlier A."/>
            <person name="Qi S."/>
        </authorList>
    </citation>
    <scope>NUCLEOTIDE SEQUENCE [LARGE SCALE GENOMIC DNA]</scope>
    <source>
        <strain evidence="1 2">LMG 31457</strain>
    </source>
</reference>
<protein>
    <submittedName>
        <fullName evidence="1">4-hydroxybenzoate synthetase</fullName>
    </submittedName>
</protein>
<dbReference type="SUPFAM" id="SSF64288">
    <property type="entry name" value="Chorismate lyase-like"/>
    <property type="match status" value="1"/>
</dbReference>
<accession>A0ABX1ZLB5</accession>
<gene>
    <name evidence="1" type="ORF">GC097_06875</name>
</gene>
<dbReference type="EMBL" id="WHNZ01000015">
    <property type="protein sequence ID" value="NOU99732.1"/>
    <property type="molecule type" value="Genomic_DNA"/>
</dbReference>
<name>A0ABX1ZLB5_9BACL</name>
<sequence length="190" mass="21522">MNSQDGEGLLDFLQGLIFDMLLVTDGRTTDLLETLLDEKMLITVIRQEQINEVHADLLGESSGAPYYIRESILISDKSRFIVSHNIAVVYSKNVPLTLFEKIAHKQEGIGKSISTIGLQSFRKVLDSGLKSGEEAVDLFQKPIQLRFPDLCKKVPYKRYSIYFGLKPGIQMLEYFNPDVVIHRLRQVSSS</sequence>
<comment type="caution">
    <text evidence="1">The sequence shown here is derived from an EMBL/GenBank/DDBJ whole genome shotgun (WGS) entry which is preliminary data.</text>
</comment>
<keyword evidence="2" id="KW-1185">Reference proteome</keyword>
<organism evidence="1 2">
    <name type="scientific">Paenibacillus planticolens</name>
    <dbReference type="NCBI Taxonomy" id="2654976"/>
    <lineage>
        <taxon>Bacteria</taxon>
        <taxon>Bacillati</taxon>
        <taxon>Bacillota</taxon>
        <taxon>Bacilli</taxon>
        <taxon>Bacillales</taxon>
        <taxon>Paenibacillaceae</taxon>
        <taxon>Paenibacillus</taxon>
    </lineage>
</organism>
<evidence type="ECO:0000313" key="1">
    <source>
        <dbReference type="EMBL" id="NOU99732.1"/>
    </source>
</evidence>
<dbReference type="Gene3D" id="3.40.1410.10">
    <property type="entry name" value="Chorismate lyase-like"/>
    <property type="match status" value="1"/>
</dbReference>
<dbReference type="Proteomes" id="UP000618579">
    <property type="component" value="Unassembled WGS sequence"/>
</dbReference>